<dbReference type="InterPro" id="IPR019350">
    <property type="entry name" value="RNA_pol_I-sp_TIF_RRN6-like"/>
</dbReference>
<feature type="domain" description="RRN6 helical bundle" evidence="3">
    <location>
        <begin position="397"/>
        <end position="602"/>
    </location>
</feature>
<dbReference type="InterPro" id="IPR048535">
    <property type="entry name" value="RRN6_beta-prop"/>
</dbReference>
<protein>
    <submittedName>
        <fullName evidence="4">Uncharacterized protein</fullName>
    </submittedName>
</protein>
<evidence type="ECO:0000259" key="2">
    <source>
        <dbReference type="Pfam" id="PF20639"/>
    </source>
</evidence>
<proteinExistence type="predicted"/>
<dbReference type="GO" id="GO:0001163">
    <property type="term" value="F:RNA polymerase I transcription regulatory region sequence-specific DNA binding"/>
    <property type="evidence" value="ECO:0007669"/>
    <property type="project" value="TreeGrafter"/>
</dbReference>
<sequence length="787" mass="88234">MRNEPMDTDKRSNFSRSQLRSLLRDHPELVPAKKILSNILATEPLEVLSSNELGGILAIGHATDVTRISGIRRPVIFAMPCGAAGHILRLVRPRQETRKWGKESSAQLHLLGDSFSEQGYWKNLSGTIHQIVSSNSDSRSNTWLAMRQSTMITIFRPIYGNLSNHDPAPNDTETIGQSLLHANPVATISSKNGSISSHSDVTFNPWYPRQLAIIDTLGLWSIYNLEMSSQKKNNEQVMCVKSGTIHDNLSSRNFSQDVNLGHADGWHRILWVFIPITLQNKNKIASAGGKILLSCRHFRGPGDDSIRLVPVQGSHISVVIVSAKHPLISIYSFREGPNLQIPLCTRTSIIIPCTTRGSGSIRAGIVEGAENEYLPVSIQAPEYLSKKSFQSRSRIPEEPFIVPDVVDHFYFSGNEKSSPEVRLAKNRATSTFDLCQRLDWSKFFKHIFLEDNIVQPNPPCNKDDHLSSSISKFLASAFQRIQEGLHGNHFASSLVYEMCELREAPEDLIDAAKSLKNFLGHIFEYSQHLDNHTLALNVDCISNFASSSPSFDLRNALDVTEMFDHLLEQWLSTLPNWVPKNFRGARFRIVRQLALDLALSSLRVFLQKTRADPEGIQSSEVSQLIFREATTSSESPTVEVQEESAETRLRRYAVSITVQSRSSVPNILADWPATPGLNPALYSYDTNRKSLIETVCDDKIDTKDQPYSLGQTQRSHAPKKYMSQQSTHDSSIEFSFHQTLRQGKDVNSALLSSQVDEVPMTQPDRGIFGSRAVYKQKKIKKQRVAGF</sequence>
<dbReference type="Pfam" id="PF20640">
    <property type="entry name" value="Rrn6_HB"/>
    <property type="match status" value="1"/>
</dbReference>
<dbReference type="GO" id="GO:0042790">
    <property type="term" value="P:nucleolar large rRNA transcription by RNA polymerase I"/>
    <property type="evidence" value="ECO:0007669"/>
    <property type="project" value="TreeGrafter"/>
</dbReference>
<dbReference type="InterPro" id="IPR048536">
    <property type="entry name" value="Rrn6_K-rich"/>
</dbReference>
<dbReference type="EMBL" id="KE375222">
    <property type="protein sequence ID" value="EPQ61470.1"/>
    <property type="molecule type" value="Genomic_DNA"/>
</dbReference>
<evidence type="ECO:0000313" key="5">
    <source>
        <dbReference type="Proteomes" id="UP000053110"/>
    </source>
</evidence>
<dbReference type="PANTHER" id="PTHR28221:SF2">
    <property type="entry name" value="RNA POLYMERASE I-SPECIFIC TRANSCRIPTION INITIATION FACTOR RRN6"/>
    <property type="match status" value="1"/>
</dbReference>
<feature type="domain" description="RRN6 K-rich C-terminal" evidence="2">
    <location>
        <begin position="666"/>
        <end position="787"/>
    </location>
</feature>
<reference evidence="5" key="1">
    <citation type="journal article" date="2013" name="Nat. Genet.">
        <title>The wheat powdery mildew genome shows the unique evolution of an obligate biotroph.</title>
        <authorList>
            <person name="Wicker T."/>
            <person name="Oberhaensli S."/>
            <person name="Parlange F."/>
            <person name="Buchmann J.P."/>
            <person name="Shatalina M."/>
            <person name="Roffler S."/>
            <person name="Ben-David R."/>
            <person name="Dolezel J."/>
            <person name="Simkova H."/>
            <person name="Schulze-Lefert P."/>
            <person name="Spanu P.D."/>
            <person name="Bruggmann R."/>
            <person name="Amselem J."/>
            <person name="Quesneville H."/>
            <person name="Ver Loren van Themaat E."/>
            <person name="Paape T."/>
            <person name="Shimizu K.K."/>
            <person name="Keller B."/>
        </authorList>
    </citation>
    <scope>NUCLEOTIDE SEQUENCE [LARGE SCALE GENOMIC DNA]</scope>
    <source>
        <strain evidence="5">96224</strain>
    </source>
</reference>
<feature type="domain" description="RRN6 beta-propeller" evidence="1">
    <location>
        <begin position="285"/>
        <end position="340"/>
    </location>
</feature>
<dbReference type="Proteomes" id="UP000053110">
    <property type="component" value="Unassembled WGS sequence"/>
</dbReference>
<dbReference type="GO" id="GO:0070860">
    <property type="term" value="C:RNA polymerase I core factor complex"/>
    <property type="evidence" value="ECO:0007669"/>
    <property type="project" value="TreeGrafter"/>
</dbReference>
<dbReference type="Pfam" id="PF20639">
    <property type="entry name" value="Rrn6_K-rich"/>
    <property type="match status" value="1"/>
</dbReference>
<accession>A0A656KE46</accession>
<dbReference type="GO" id="GO:0001179">
    <property type="term" value="F:RNA polymerase I general transcription initiation factor binding"/>
    <property type="evidence" value="ECO:0007669"/>
    <property type="project" value="TreeGrafter"/>
</dbReference>
<name>A0A656KE46_BLUGR</name>
<dbReference type="Pfam" id="PF10214">
    <property type="entry name" value="Rrn6_beta-prop"/>
    <property type="match status" value="2"/>
</dbReference>
<dbReference type="PANTHER" id="PTHR28221">
    <property type="entry name" value="RNA POLYMERASE I-SPECIFIC TRANSCRIPTION INITIATION FACTOR RRN6"/>
    <property type="match status" value="1"/>
</dbReference>
<evidence type="ECO:0000259" key="1">
    <source>
        <dbReference type="Pfam" id="PF10214"/>
    </source>
</evidence>
<organism evidence="4 5">
    <name type="scientific">Blumeria graminis f. sp. tritici 96224</name>
    <dbReference type="NCBI Taxonomy" id="1268274"/>
    <lineage>
        <taxon>Eukaryota</taxon>
        <taxon>Fungi</taxon>
        <taxon>Dikarya</taxon>
        <taxon>Ascomycota</taxon>
        <taxon>Pezizomycotina</taxon>
        <taxon>Leotiomycetes</taxon>
        <taxon>Erysiphales</taxon>
        <taxon>Erysiphaceae</taxon>
        <taxon>Blumeria</taxon>
    </lineage>
</organism>
<evidence type="ECO:0000259" key="3">
    <source>
        <dbReference type="Pfam" id="PF20640"/>
    </source>
</evidence>
<dbReference type="InterPro" id="IPR048537">
    <property type="entry name" value="RRN6_HB"/>
</dbReference>
<evidence type="ECO:0000313" key="4">
    <source>
        <dbReference type="EMBL" id="EPQ61470.1"/>
    </source>
</evidence>
<feature type="domain" description="RRN6 beta-propeller" evidence="1">
    <location>
        <begin position="54"/>
        <end position="272"/>
    </location>
</feature>
<dbReference type="AlphaFoldDB" id="A0A656KE46"/>
<dbReference type="OrthoDB" id="4090074at2759"/>
<gene>
    <name evidence="4" type="ORF">BGT96224_2993</name>
</gene>